<keyword evidence="1" id="KW-1133">Transmembrane helix</keyword>
<keyword evidence="1" id="KW-0472">Membrane</keyword>
<evidence type="ECO:0000313" key="2">
    <source>
        <dbReference type="EMBL" id="MCU6795635.1"/>
    </source>
</evidence>
<comment type="caution">
    <text evidence="2">The sequence shown here is derived from an EMBL/GenBank/DDBJ whole genome shotgun (WGS) entry which is preliminary data.</text>
</comment>
<keyword evidence="1" id="KW-0812">Transmembrane</keyword>
<evidence type="ECO:0000256" key="1">
    <source>
        <dbReference type="SAM" id="Phobius"/>
    </source>
</evidence>
<keyword evidence="3" id="KW-1185">Reference proteome</keyword>
<gene>
    <name evidence="2" type="ORF">OB236_26325</name>
</gene>
<accession>A0ABT2ULV3</accession>
<reference evidence="2 3" key="1">
    <citation type="submission" date="2022-09" db="EMBL/GenBank/DDBJ databases">
        <authorList>
            <person name="Han X.L."/>
            <person name="Wang Q."/>
            <person name="Lu T."/>
        </authorList>
    </citation>
    <scope>NUCLEOTIDE SEQUENCE [LARGE SCALE GENOMIC DNA]</scope>
    <source>
        <strain evidence="2 3">WQ 127069</strain>
    </source>
</reference>
<sequence length="82" mass="9448">MLLTILIVVTLALIAMLFELPSLIKKAFTREAFAYSFMLIIGSILSVIALRDIHIPSTMRVPEMMYKPLYEWMQHTFNVKDG</sequence>
<evidence type="ECO:0000313" key="3">
    <source>
        <dbReference type="Proteomes" id="UP001652445"/>
    </source>
</evidence>
<dbReference type="Proteomes" id="UP001652445">
    <property type="component" value="Unassembled WGS sequence"/>
</dbReference>
<dbReference type="RefSeq" id="WP_262686581.1">
    <property type="nucleotide sequence ID" value="NZ_JAOQIO010000094.1"/>
</dbReference>
<feature type="transmembrane region" description="Helical" evidence="1">
    <location>
        <begin position="33"/>
        <end position="50"/>
    </location>
</feature>
<protein>
    <submittedName>
        <fullName evidence="2">Uncharacterized protein</fullName>
    </submittedName>
</protein>
<organism evidence="2 3">
    <name type="scientific">Paenibacillus baimaensis</name>
    <dbReference type="NCBI Taxonomy" id="2982185"/>
    <lineage>
        <taxon>Bacteria</taxon>
        <taxon>Bacillati</taxon>
        <taxon>Bacillota</taxon>
        <taxon>Bacilli</taxon>
        <taxon>Bacillales</taxon>
        <taxon>Paenibacillaceae</taxon>
        <taxon>Paenibacillus</taxon>
    </lineage>
</organism>
<proteinExistence type="predicted"/>
<name>A0ABT2ULV3_9BACL</name>
<dbReference type="EMBL" id="JAOQIO010000094">
    <property type="protein sequence ID" value="MCU6795635.1"/>
    <property type="molecule type" value="Genomic_DNA"/>
</dbReference>